<feature type="transmembrane region" description="Helical" evidence="1">
    <location>
        <begin position="280"/>
        <end position="297"/>
    </location>
</feature>
<feature type="transmembrane region" description="Helical" evidence="1">
    <location>
        <begin position="105"/>
        <end position="134"/>
    </location>
</feature>
<keyword evidence="1" id="KW-0472">Membrane</keyword>
<reference evidence="2 3" key="1">
    <citation type="submission" date="2017-03" db="EMBL/GenBank/DDBJ databases">
        <title>Genome sequencing of Shewanella japonica KCTC 22435.</title>
        <authorList>
            <person name="Kim K.M."/>
        </authorList>
    </citation>
    <scope>NUCLEOTIDE SEQUENCE [LARGE SCALE GENOMIC DNA]</scope>
    <source>
        <strain evidence="2 3">KCTC 22435</strain>
    </source>
</reference>
<keyword evidence="1" id="KW-1133">Transmembrane helix</keyword>
<evidence type="ECO:0000256" key="1">
    <source>
        <dbReference type="SAM" id="Phobius"/>
    </source>
</evidence>
<feature type="transmembrane region" description="Helical" evidence="1">
    <location>
        <begin position="256"/>
        <end position="273"/>
    </location>
</feature>
<evidence type="ECO:0000313" key="3">
    <source>
        <dbReference type="Proteomes" id="UP000191820"/>
    </source>
</evidence>
<feature type="transmembrane region" description="Helical" evidence="1">
    <location>
        <begin position="66"/>
        <end position="85"/>
    </location>
</feature>
<sequence length="298" mass="32606">MWIALTILAAFMQSWRNAFQSELSQQVKVSGVTLARFIWAGPIAALYLFSLYQFQPSELPSFSYQLYAFVIGASLMQILATGLMVKLFQLKNFAVGAGLAKSEALVAAILGVLFFGTSLSLLGWIGVIIGAVAVMLLSTQRGVKRLSLNTIVLGIGSGVAFAFTSLWVREASLLLMTDSAMYDPIPFTHRAAWVLLSVIGLQTLILVSYLGIKDRATLLALWHRPRLTLSISVCSCIASIGWFSAMSLQAVPYVKTLGQIEVFFTMLISVFWLKQKVKVNEILGLVLIALAAILVMWT</sequence>
<evidence type="ECO:0000313" key="2">
    <source>
        <dbReference type="EMBL" id="ARD21393.1"/>
    </source>
</evidence>
<feature type="transmembrane region" description="Helical" evidence="1">
    <location>
        <begin position="146"/>
        <end position="168"/>
    </location>
</feature>
<dbReference type="EMBL" id="CP020472">
    <property type="protein sequence ID" value="ARD21393.1"/>
    <property type="molecule type" value="Genomic_DNA"/>
</dbReference>
<keyword evidence="3" id="KW-1185">Reference proteome</keyword>
<feature type="transmembrane region" description="Helical" evidence="1">
    <location>
        <begin position="224"/>
        <end position="244"/>
    </location>
</feature>
<dbReference type="RefSeq" id="WP_080915121.1">
    <property type="nucleotide sequence ID" value="NZ_CP020472.1"/>
</dbReference>
<protein>
    <submittedName>
        <fullName evidence="2">Multidrug transporter</fullName>
    </submittedName>
</protein>
<dbReference type="SUPFAM" id="SSF103481">
    <property type="entry name" value="Multidrug resistance efflux transporter EmrE"/>
    <property type="match status" value="2"/>
</dbReference>
<name>A0ABM6JIK4_9GAMM</name>
<organism evidence="2 3">
    <name type="scientific">Shewanella japonica</name>
    <dbReference type="NCBI Taxonomy" id="93973"/>
    <lineage>
        <taxon>Bacteria</taxon>
        <taxon>Pseudomonadati</taxon>
        <taxon>Pseudomonadota</taxon>
        <taxon>Gammaproteobacteria</taxon>
        <taxon>Alteromonadales</taxon>
        <taxon>Shewanellaceae</taxon>
        <taxon>Shewanella</taxon>
    </lineage>
</organism>
<feature type="transmembrane region" description="Helical" evidence="1">
    <location>
        <begin position="191"/>
        <end position="212"/>
    </location>
</feature>
<proteinExistence type="predicted"/>
<accession>A0ABM6JIK4</accession>
<feature type="transmembrane region" description="Helical" evidence="1">
    <location>
        <begin position="34"/>
        <end position="54"/>
    </location>
</feature>
<dbReference type="Proteomes" id="UP000191820">
    <property type="component" value="Chromosome"/>
</dbReference>
<dbReference type="InterPro" id="IPR037185">
    <property type="entry name" value="EmrE-like"/>
</dbReference>
<gene>
    <name evidence="2" type="ORF">SJ2017_1062</name>
</gene>
<keyword evidence="1" id="KW-0812">Transmembrane</keyword>